<evidence type="ECO:0000313" key="2">
    <source>
        <dbReference type="EMBL" id="KAL3095943.1"/>
    </source>
</evidence>
<dbReference type="EMBL" id="JBICCN010000078">
    <property type="protein sequence ID" value="KAL3095943.1"/>
    <property type="molecule type" value="Genomic_DNA"/>
</dbReference>
<accession>A0ABD2JZC1</accession>
<dbReference type="AlphaFoldDB" id="A0ABD2JZC1"/>
<gene>
    <name evidence="2" type="ORF">niasHS_005702</name>
</gene>
<dbReference type="InterPro" id="IPR050931">
    <property type="entry name" value="Mito_Protein_Transport_Metaxin"/>
</dbReference>
<protein>
    <submittedName>
        <fullName evidence="2">Uncharacterized protein</fullName>
    </submittedName>
</protein>
<dbReference type="PANTHER" id="PTHR12289">
    <property type="entry name" value="METAXIN RELATED"/>
    <property type="match status" value="1"/>
</dbReference>
<feature type="signal peptide" evidence="1">
    <location>
        <begin position="1"/>
        <end position="30"/>
    </location>
</feature>
<feature type="chain" id="PRO_5044815168" evidence="1">
    <location>
        <begin position="31"/>
        <end position="566"/>
    </location>
</feature>
<dbReference type="Proteomes" id="UP001620645">
    <property type="component" value="Unassembled WGS sequence"/>
</dbReference>
<name>A0ABD2JZC1_HETSC</name>
<sequence length="566" mass="64995">MFCRFPLPFSFACPLLFLLLSSNLVLRVGGVFKLLDGQAKLVSNPKHGVVYLFQFPRTSTTPSQAPYNLMVETWLHWKKIPFHRISNQLFLGSHSTGTAPFAYFNDQYIDGSKEIIKTVGQNLKKYQMVEGEKELMDKILEMFNILMVDRADSLEWMVKDEALVEIIVPQMLTDEQLKVQLSNYSRRMSENFWKRYFDAYNGKEKSEKEKKFVKDFLNEKTKSNLTDEKRWTGFSDSLRKVINGTMEVVLTENAKNPTGNSQAKLKVYLKKKHLMNEKGEYDLKKVTEKLENLWNEMNELVEKNKNKSLYKEEKQQQSMPDAALFGILTQFFETPLNVLKGFSKKEGPLYEFTKEVKKTLGFADNNKWEALTKRPWQLNFDTEFIFGFADHDSSKYNGPYKLELDDLANIDQCISSDKSIVAFSDTCKAQYPPEVVESAKALLHIVNEQRNSSSKAKQHHAQALFSVLAAYLCNVGKGEKTNDCREKHLDKAKGMYEKMGNNEVTEKQIMEMQKARRTVFDTIIAYNDAKTGEAVHEAIVAVRKAVSASPEKATELANPADLTNEY</sequence>
<dbReference type="PANTHER" id="PTHR12289:SF41">
    <property type="entry name" value="FAILED AXON CONNECTIONS-RELATED"/>
    <property type="match status" value="1"/>
</dbReference>
<keyword evidence="3" id="KW-1185">Reference proteome</keyword>
<keyword evidence="1" id="KW-0732">Signal</keyword>
<organism evidence="2 3">
    <name type="scientific">Heterodera schachtii</name>
    <name type="common">Sugarbeet cyst nematode worm</name>
    <name type="synonym">Tylenchus schachtii</name>
    <dbReference type="NCBI Taxonomy" id="97005"/>
    <lineage>
        <taxon>Eukaryota</taxon>
        <taxon>Metazoa</taxon>
        <taxon>Ecdysozoa</taxon>
        <taxon>Nematoda</taxon>
        <taxon>Chromadorea</taxon>
        <taxon>Rhabditida</taxon>
        <taxon>Tylenchina</taxon>
        <taxon>Tylenchomorpha</taxon>
        <taxon>Tylenchoidea</taxon>
        <taxon>Heteroderidae</taxon>
        <taxon>Heteroderinae</taxon>
        <taxon>Heterodera</taxon>
    </lineage>
</organism>
<evidence type="ECO:0000313" key="3">
    <source>
        <dbReference type="Proteomes" id="UP001620645"/>
    </source>
</evidence>
<reference evidence="2 3" key="1">
    <citation type="submission" date="2024-10" db="EMBL/GenBank/DDBJ databases">
        <authorList>
            <person name="Kim D."/>
        </authorList>
    </citation>
    <scope>NUCLEOTIDE SEQUENCE [LARGE SCALE GENOMIC DNA]</scope>
    <source>
        <strain evidence="2">Taebaek</strain>
    </source>
</reference>
<comment type="caution">
    <text evidence="2">The sequence shown here is derived from an EMBL/GenBank/DDBJ whole genome shotgun (WGS) entry which is preliminary data.</text>
</comment>
<evidence type="ECO:0000256" key="1">
    <source>
        <dbReference type="SAM" id="SignalP"/>
    </source>
</evidence>
<proteinExistence type="predicted"/>